<accession>A0A6J4HSL9</accession>
<keyword evidence="2" id="KW-0863">Zinc-finger</keyword>
<proteinExistence type="predicted"/>
<keyword evidence="7" id="KW-0547">Nucleotide-binding</keyword>
<dbReference type="GO" id="GO:0008270">
    <property type="term" value="F:zinc ion binding"/>
    <property type="evidence" value="ECO:0007669"/>
    <property type="project" value="UniProtKB-KW"/>
</dbReference>
<feature type="domain" description="Helicase C-terminal" evidence="6">
    <location>
        <begin position="979"/>
        <end position="1130"/>
    </location>
</feature>
<dbReference type="EMBL" id="CADCTJ010000301">
    <property type="protein sequence ID" value="CAA9229950.1"/>
    <property type="molecule type" value="Genomic_DNA"/>
</dbReference>
<dbReference type="GO" id="GO:0016787">
    <property type="term" value="F:hydrolase activity"/>
    <property type="evidence" value="ECO:0007669"/>
    <property type="project" value="UniProtKB-KW"/>
</dbReference>
<feature type="domain" description="Helicase ATP-binding" evidence="5">
    <location>
        <begin position="697"/>
        <end position="856"/>
    </location>
</feature>
<feature type="domain" description="SWIM-type" evidence="4">
    <location>
        <begin position="86"/>
        <end position="122"/>
    </location>
</feature>
<dbReference type="SMART" id="SM00487">
    <property type="entry name" value="DEXDc"/>
    <property type="match status" value="1"/>
</dbReference>
<dbReference type="SMART" id="SM00490">
    <property type="entry name" value="HELICc"/>
    <property type="match status" value="1"/>
</dbReference>
<keyword evidence="7" id="KW-0347">Helicase</keyword>
<evidence type="ECO:0000259" key="6">
    <source>
        <dbReference type="PROSITE" id="PS51194"/>
    </source>
</evidence>
<evidence type="ECO:0000259" key="4">
    <source>
        <dbReference type="PROSITE" id="PS50966"/>
    </source>
</evidence>
<dbReference type="InterPro" id="IPR027417">
    <property type="entry name" value="P-loop_NTPase"/>
</dbReference>
<sequence length="1144" mass="130622">MLNFSREKRATMPEQEPEAEISKTYNQATDYTLNQVTIAEVTRPIILQHTSAEALVLVGSSYEIYPTFLTLNTGIFTGFKTGGYIAAVEVNQRENSVTLSCGCARPKTHLCEHQAQVLQALITRQEFKVYFDNQLRREKIIPVARDYGLAEAENLETYFELEYTHKSITVKPRLKELLPVTAASQAALKEQLLPPFKLPTRRQADLPQNNTRLIVVLAEHKYYKHLTVELYQAPANPTGKIKNPLQTIYPADLIWLTENPAEIKFYLAVAKFQNNYTAGASAAELEALQALVRNPLGLNFYRHHPEAAASITANSVKPVQLQSLPANLVLDVEVKDSFYQVTGYLMVNEIKFDLPKLHLWQGYFVQVKNNLYLIDNPDLLRIIQFFKKRDHKILVHASKFAEFRDTILANLESKIKINYAYLKPATEKQIQDYGFDETREPLIYLSESEDFILITPVMRYGPLEIPVLSKKQIYATDARGNAFTLSRDEAAEDNLTAAILKQHAFFYEQLQQDCFYLHRHRFLEDSWFLDAFGAWERAGITILGFKELKNNHLNPHKAKINIFVTSGLNWFDTTVDVRFGKQRVPLKYLHQSIRNKSKFVKLDDGTQGILPEEWVSKFADYFTAGEVVGEQVRTPKINYAGIADLYEKEVLSQEVRRELALYQEKLADFAGIPHTQVPSELKATLRDYQQQGLNWLNFLDNFNFGGCLADDMGLGKTVQVLAFLLGQRRRAGHNTNLVVVPTSLLFNWQEEVTKFAPSLKILTIYGSNRVKNVTNLDSYEIILTSYGTLLSDIRVLKEYFFNYIILDESQNIKNPATERYRAARLLQSRNKLVLTGTPIENNTFDLYGQLSFACPGLLGNQRYFRDHYSTPIDKFKDSRRAAELQQKISPFVLRRTKEQVAPELPDKTEMVIYCQMGLEQRRVYEASEREIRDYISAQDEGELKKNSMHVLRGLTKLRQICDSPALLPEGDFNVTASTKIETLLEQIESKAPYHKILVFSQFVSMLALIQKELTNKNIPYALLTGQTKDRAAAVNAFQDDANVRVFLISLKAGGTGLNLTRADYVYLVDPWWNPAVENQAIDRTYRIGQQKNVVAVRLICPDTVEEKMMKLQEAKKELAQDLIKTDGGILKALSKQDLLGLLGR</sequence>
<reference evidence="7" key="1">
    <citation type="submission" date="2020-02" db="EMBL/GenBank/DDBJ databases">
        <authorList>
            <person name="Meier V. D."/>
        </authorList>
    </citation>
    <scope>NUCLEOTIDE SEQUENCE</scope>
    <source>
        <strain evidence="7">AVDCRST_MAG95</strain>
    </source>
</reference>
<dbReference type="InterPro" id="IPR049730">
    <property type="entry name" value="SNF2/RAD54-like_C"/>
</dbReference>
<dbReference type="Gene3D" id="3.40.50.10810">
    <property type="entry name" value="Tandem AAA-ATPase domain"/>
    <property type="match status" value="1"/>
</dbReference>
<dbReference type="InterPro" id="IPR014001">
    <property type="entry name" value="Helicase_ATP-bd"/>
</dbReference>
<evidence type="ECO:0000256" key="2">
    <source>
        <dbReference type="PROSITE-ProRule" id="PRU00325"/>
    </source>
</evidence>
<keyword evidence="2" id="KW-0479">Metal-binding</keyword>
<dbReference type="PROSITE" id="PS50966">
    <property type="entry name" value="ZF_SWIM"/>
    <property type="match status" value="1"/>
</dbReference>
<dbReference type="GO" id="GO:0005524">
    <property type="term" value="F:ATP binding"/>
    <property type="evidence" value="ECO:0007669"/>
    <property type="project" value="InterPro"/>
</dbReference>
<keyword evidence="2" id="KW-0862">Zinc</keyword>
<dbReference type="CDD" id="cd18012">
    <property type="entry name" value="DEXQc_arch_SWI2_SNF2"/>
    <property type="match status" value="1"/>
</dbReference>
<dbReference type="PROSITE" id="PS51194">
    <property type="entry name" value="HELICASE_CTER"/>
    <property type="match status" value="1"/>
</dbReference>
<evidence type="ECO:0000256" key="3">
    <source>
        <dbReference type="SAM" id="MobiDB-lite"/>
    </source>
</evidence>
<dbReference type="CDD" id="cd18793">
    <property type="entry name" value="SF2_C_SNF"/>
    <property type="match status" value="1"/>
</dbReference>
<dbReference type="InterPro" id="IPR038718">
    <property type="entry name" value="SNF2-like_sf"/>
</dbReference>
<dbReference type="InterPro" id="IPR001650">
    <property type="entry name" value="Helicase_C-like"/>
</dbReference>
<keyword evidence="1" id="KW-0378">Hydrolase</keyword>
<organism evidence="7">
    <name type="scientific">uncultured Adhaeribacter sp</name>
    <dbReference type="NCBI Taxonomy" id="448109"/>
    <lineage>
        <taxon>Bacteria</taxon>
        <taxon>Pseudomonadati</taxon>
        <taxon>Bacteroidota</taxon>
        <taxon>Cytophagia</taxon>
        <taxon>Cytophagales</taxon>
        <taxon>Hymenobacteraceae</taxon>
        <taxon>Adhaeribacter</taxon>
        <taxon>environmental samples</taxon>
    </lineage>
</organism>
<gene>
    <name evidence="7" type="ORF">AVDCRST_MAG95-942</name>
</gene>
<dbReference type="Gene3D" id="3.40.50.300">
    <property type="entry name" value="P-loop containing nucleotide triphosphate hydrolases"/>
    <property type="match status" value="1"/>
</dbReference>
<dbReference type="SUPFAM" id="SSF52540">
    <property type="entry name" value="P-loop containing nucleoside triphosphate hydrolases"/>
    <property type="match status" value="2"/>
</dbReference>
<dbReference type="PANTHER" id="PTHR10799">
    <property type="entry name" value="SNF2/RAD54 HELICASE FAMILY"/>
    <property type="match status" value="1"/>
</dbReference>
<keyword evidence="7" id="KW-0067">ATP-binding</keyword>
<protein>
    <submittedName>
        <fullName evidence="7">DEAD/DEAH box helicase-like protein</fullName>
    </submittedName>
</protein>
<dbReference type="AlphaFoldDB" id="A0A6J4HSL9"/>
<dbReference type="GO" id="GO:0004386">
    <property type="term" value="F:helicase activity"/>
    <property type="evidence" value="ECO:0007669"/>
    <property type="project" value="UniProtKB-KW"/>
</dbReference>
<evidence type="ECO:0000259" key="5">
    <source>
        <dbReference type="PROSITE" id="PS51192"/>
    </source>
</evidence>
<feature type="region of interest" description="Disordered" evidence="3">
    <location>
        <begin position="1"/>
        <end position="21"/>
    </location>
</feature>
<feature type="compositionally biased region" description="Basic and acidic residues" evidence="3">
    <location>
        <begin position="1"/>
        <end position="11"/>
    </location>
</feature>
<dbReference type="InterPro" id="IPR007527">
    <property type="entry name" value="Znf_SWIM"/>
</dbReference>
<dbReference type="Pfam" id="PF00271">
    <property type="entry name" value="Helicase_C"/>
    <property type="match status" value="1"/>
</dbReference>
<name>A0A6J4HSL9_9BACT</name>
<dbReference type="PROSITE" id="PS51192">
    <property type="entry name" value="HELICASE_ATP_BIND_1"/>
    <property type="match status" value="1"/>
</dbReference>
<evidence type="ECO:0000256" key="1">
    <source>
        <dbReference type="ARBA" id="ARBA00022801"/>
    </source>
</evidence>
<evidence type="ECO:0000313" key="7">
    <source>
        <dbReference type="EMBL" id="CAA9229950.1"/>
    </source>
</evidence>
<dbReference type="Pfam" id="PF00176">
    <property type="entry name" value="SNF2-rel_dom"/>
    <property type="match status" value="1"/>
</dbReference>
<dbReference type="InterPro" id="IPR000330">
    <property type="entry name" value="SNF2_N"/>
</dbReference>